<proteinExistence type="predicted"/>
<organism evidence="2 3">
    <name type="scientific">Streptomyces polychromogenes</name>
    <dbReference type="NCBI Taxonomy" id="67342"/>
    <lineage>
        <taxon>Bacteria</taxon>
        <taxon>Bacillati</taxon>
        <taxon>Actinomycetota</taxon>
        <taxon>Actinomycetes</taxon>
        <taxon>Kitasatosporales</taxon>
        <taxon>Streptomycetaceae</taxon>
        <taxon>Streptomyces</taxon>
    </lineage>
</organism>
<protein>
    <submittedName>
        <fullName evidence="2">Uncharacterized protein</fullName>
    </submittedName>
</protein>
<feature type="compositionally biased region" description="Basic and acidic residues" evidence="1">
    <location>
        <begin position="1"/>
        <end position="14"/>
    </location>
</feature>
<name>A0ABN0VG14_9ACTN</name>
<gene>
    <name evidence="2" type="ORF">GCM10010302_39390</name>
</gene>
<evidence type="ECO:0000256" key="1">
    <source>
        <dbReference type="SAM" id="MobiDB-lite"/>
    </source>
</evidence>
<dbReference type="RefSeq" id="WP_344160919.1">
    <property type="nucleotide sequence ID" value="NZ_BAAABV010000018.1"/>
</dbReference>
<keyword evidence="3" id="KW-1185">Reference proteome</keyword>
<dbReference type="Proteomes" id="UP001501867">
    <property type="component" value="Unassembled WGS sequence"/>
</dbReference>
<comment type="caution">
    <text evidence="2">The sequence shown here is derived from an EMBL/GenBank/DDBJ whole genome shotgun (WGS) entry which is preliminary data.</text>
</comment>
<evidence type="ECO:0000313" key="3">
    <source>
        <dbReference type="Proteomes" id="UP001501867"/>
    </source>
</evidence>
<reference evidence="2 3" key="1">
    <citation type="journal article" date="2019" name="Int. J. Syst. Evol. Microbiol.">
        <title>The Global Catalogue of Microorganisms (GCM) 10K type strain sequencing project: providing services to taxonomists for standard genome sequencing and annotation.</title>
        <authorList>
            <consortium name="The Broad Institute Genomics Platform"/>
            <consortium name="The Broad Institute Genome Sequencing Center for Infectious Disease"/>
            <person name="Wu L."/>
            <person name="Ma J."/>
        </authorList>
    </citation>
    <scope>NUCLEOTIDE SEQUENCE [LARGE SCALE GENOMIC DNA]</scope>
    <source>
        <strain evidence="2 3">JCM 4505</strain>
    </source>
</reference>
<dbReference type="EMBL" id="BAAABV010000018">
    <property type="protein sequence ID" value="GAA0296853.1"/>
    <property type="molecule type" value="Genomic_DNA"/>
</dbReference>
<evidence type="ECO:0000313" key="2">
    <source>
        <dbReference type="EMBL" id="GAA0296853.1"/>
    </source>
</evidence>
<accession>A0ABN0VG14</accession>
<feature type="region of interest" description="Disordered" evidence="1">
    <location>
        <begin position="1"/>
        <end position="21"/>
    </location>
</feature>
<sequence>MGKGAGQREIEQALRQKATGGASRLEMLTWLKGDLESRITDPVDRTGGSPSA</sequence>